<dbReference type="AlphaFoldDB" id="A0A066X096"/>
<evidence type="ECO:0000259" key="2">
    <source>
        <dbReference type="Pfam" id="PF20516"/>
    </source>
</evidence>
<evidence type="ECO:0000313" key="3">
    <source>
        <dbReference type="EMBL" id="KDN62568.1"/>
    </source>
</evidence>
<organism evidence="3 4">
    <name type="scientific">Colletotrichum sublineola</name>
    <name type="common">Sorghum anthracnose fungus</name>
    <dbReference type="NCBI Taxonomy" id="1173701"/>
    <lineage>
        <taxon>Eukaryota</taxon>
        <taxon>Fungi</taxon>
        <taxon>Dikarya</taxon>
        <taxon>Ascomycota</taxon>
        <taxon>Pezizomycotina</taxon>
        <taxon>Sordariomycetes</taxon>
        <taxon>Hypocreomycetidae</taxon>
        <taxon>Glomerellales</taxon>
        <taxon>Glomerellaceae</taxon>
        <taxon>Colletotrichum</taxon>
        <taxon>Colletotrichum graminicola species complex</taxon>
    </lineage>
</organism>
<feature type="compositionally biased region" description="Low complexity" evidence="1">
    <location>
        <begin position="117"/>
        <end position="133"/>
    </location>
</feature>
<feature type="region of interest" description="Disordered" evidence="1">
    <location>
        <begin position="16"/>
        <end position="149"/>
    </location>
</feature>
<dbReference type="Pfam" id="PF20516">
    <property type="entry name" value="PDDEXK_12"/>
    <property type="match status" value="1"/>
</dbReference>
<protein>
    <recommendedName>
        <fullName evidence="2">PD-(D/E)XK nuclease-like domain-containing protein</fullName>
    </recommendedName>
</protein>
<name>A0A066X096_COLSU</name>
<evidence type="ECO:0000313" key="4">
    <source>
        <dbReference type="Proteomes" id="UP000027238"/>
    </source>
</evidence>
<proteinExistence type="predicted"/>
<dbReference type="EMBL" id="JMSE01001323">
    <property type="protein sequence ID" value="KDN62568.1"/>
    <property type="molecule type" value="Genomic_DNA"/>
</dbReference>
<comment type="caution">
    <text evidence="3">The sequence shown here is derived from an EMBL/GenBank/DDBJ whole genome shotgun (WGS) entry which is preliminary data.</text>
</comment>
<reference evidence="4" key="1">
    <citation type="journal article" date="2014" name="Genome Announc.">
        <title>Draft genome sequence of Colletotrichum sublineola, a destructive pathogen of cultivated sorghum.</title>
        <authorList>
            <person name="Baroncelli R."/>
            <person name="Sanz-Martin J.M."/>
            <person name="Rech G.E."/>
            <person name="Sukno S.A."/>
            <person name="Thon M.R."/>
        </authorList>
    </citation>
    <scope>NUCLEOTIDE SEQUENCE [LARGE SCALE GENOMIC DNA]</scope>
    <source>
        <strain evidence="4">TX430BB</strain>
    </source>
</reference>
<dbReference type="InterPro" id="IPR046797">
    <property type="entry name" value="PDDEXK_12"/>
</dbReference>
<sequence>MPDDNFARVYRWLFADDRLSCPSSDPDPTRTDPVTRSKKRQRAHNDEHGVNHDPQLPSPPRSESTTPGPQMSVETPKKRKTTHAGRSGDESLLSTTNEDETPRQQRSLRQFDLPPRSAAASSQDDASSATSGALDGNSVRSGNTSPSRLLSTLSLQSDGVQVRSIDIEDPEMPDTLVSLLDTMEMVALGQQVVPAHLKPEVTALRETSRSLASFRDFVYRTNPSDDENNAPSCLANPPDPTIQEVLTIVGEAKYCFDSNQDEAGWNSLVHTSILRAALGFYRENRLVTVTPCFTATVIPRYRVGRVPGRKVDYVLSIDPANDASDGPAAVAAVTQLRLELDEQSITHTSFLPLSDRPISVSIETKRGGDQEKKAQLQMGVWQAAQWKMLSQLVDAQALDQLAFLPGVVIQGHQWSFQHTLGIEERVAVESALPLRIRLRSA</sequence>
<dbReference type="OrthoDB" id="4161186at2759"/>
<evidence type="ECO:0000256" key="1">
    <source>
        <dbReference type="SAM" id="MobiDB-lite"/>
    </source>
</evidence>
<dbReference type="STRING" id="1173701.A0A066X096"/>
<accession>A0A066X096</accession>
<feature type="compositionally biased region" description="Polar residues" evidence="1">
    <location>
        <begin position="61"/>
        <end position="73"/>
    </location>
</feature>
<dbReference type="Proteomes" id="UP000027238">
    <property type="component" value="Unassembled WGS sequence"/>
</dbReference>
<dbReference type="HOGENOM" id="CLU_027219_0_3_1"/>
<feature type="domain" description="PD-(D/E)XK nuclease-like" evidence="2">
    <location>
        <begin position="214"/>
        <end position="419"/>
    </location>
</feature>
<gene>
    <name evidence="3" type="ORF">CSUB01_04592</name>
</gene>
<dbReference type="eggNOG" id="ENOG502RVBN">
    <property type="taxonomic scope" value="Eukaryota"/>
</dbReference>
<keyword evidence="4" id="KW-1185">Reference proteome</keyword>